<dbReference type="EMBL" id="HG938355">
    <property type="protein sequence ID" value="CDN52511.1"/>
    <property type="molecule type" value="Genomic_DNA"/>
</dbReference>
<name>A0A068T3A4_NEOGA</name>
<feature type="domain" description="HTH cro/C1-type" evidence="1">
    <location>
        <begin position="10"/>
        <end position="65"/>
    </location>
</feature>
<gene>
    <name evidence="2" type="ORF">RG1141_CH01460</name>
</gene>
<dbReference type="eggNOG" id="COG1974">
    <property type="taxonomic scope" value="Bacteria"/>
</dbReference>
<sequence length="237" mass="27198">MLDMEWWKRLDQARRELGWNKAELARRSGVPYDNINKYLRGDIDQPRGDVMQKLADTVSKPLLWLRDGLDAADADAFPVRERMTSAAIVGTVEAGTFREVDQFDQSESEYMTLSPDERFPNARLLIFNVGGDSMNDLRPRAILPGDRVVCVVYEDVAHEVPLRDRMVVVVERTRDGGHIREWSVKQVEIYQDRTEFHPRSTNPKHKPIVVQRDMAADEGTTVEVIALVRKIQNEVPL</sequence>
<dbReference type="Pfam" id="PF00717">
    <property type="entry name" value="Peptidase_S24"/>
    <property type="match status" value="1"/>
</dbReference>
<accession>A0A068T3A4</accession>
<dbReference type="Gene3D" id="2.10.109.10">
    <property type="entry name" value="Umud Fragment, subunit A"/>
    <property type="match status" value="1"/>
</dbReference>
<dbReference type="InterPro" id="IPR010982">
    <property type="entry name" value="Lambda_DNA-bd_dom_sf"/>
</dbReference>
<dbReference type="InterPro" id="IPR036286">
    <property type="entry name" value="LexA/Signal_pep-like_sf"/>
</dbReference>
<evidence type="ECO:0000259" key="1">
    <source>
        <dbReference type="PROSITE" id="PS50943"/>
    </source>
</evidence>
<dbReference type="KEGG" id="ngl:RG1141_CH01460"/>
<dbReference type="Proteomes" id="UP000028186">
    <property type="component" value="Chromosome I"/>
</dbReference>
<dbReference type="Pfam" id="PF01381">
    <property type="entry name" value="HTH_3"/>
    <property type="match status" value="1"/>
</dbReference>
<dbReference type="GO" id="GO:0003677">
    <property type="term" value="F:DNA binding"/>
    <property type="evidence" value="ECO:0007669"/>
    <property type="project" value="InterPro"/>
</dbReference>
<dbReference type="PROSITE" id="PS50943">
    <property type="entry name" value="HTH_CROC1"/>
    <property type="match status" value="1"/>
</dbReference>
<dbReference type="SUPFAM" id="SSF47413">
    <property type="entry name" value="lambda repressor-like DNA-binding domains"/>
    <property type="match status" value="1"/>
</dbReference>
<dbReference type="CDD" id="cd00093">
    <property type="entry name" value="HTH_XRE"/>
    <property type="match status" value="1"/>
</dbReference>
<dbReference type="SMART" id="SM00530">
    <property type="entry name" value="HTH_XRE"/>
    <property type="match status" value="1"/>
</dbReference>
<proteinExistence type="predicted"/>
<evidence type="ECO:0000313" key="2">
    <source>
        <dbReference type="EMBL" id="CDN52511.1"/>
    </source>
</evidence>
<dbReference type="Gene3D" id="1.10.260.40">
    <property type="entry name" value="lambda repressor-like DNA-binding domains"/>
    <property type="match status" value="1"/>
</dbReference>
<protein>
    <submittedName>
        <fullName evidence="2">Putative prophage repressor</fullName>
    </submittedName>
</protein>
<dbReference type="AlphaFoldDB" id="A0A068T3A4"/>
<dbReference type="HOGENOM" id="CLU_067783_0_0_5"/>
<dbReference type="InterPro" id="IPR001387">
    <property type="entry name" value="Cro/C1-type_HTH"/>
</dbReference>
<organism evidence="2 3">
    <name type="scientific">Neorhizobium galegae bv. officinalis bv. officinalis str. HAMBI 1141</name>
    <dbReference type="NCBI Taxonomy" id="1028801"/>
    <lineage>
        <taxon>Bacteria</taxon>
        <taxon>Pseudomonadati</taxon>
        <taxon>Pseudomonadota</taxon>
        <taxon>Alphaproteobacteria</taxon>
        <taxon>Hyphomicrobiales</taxon>
        <taxon>Rhizobiaceae</taxon>
        <taxon>Rhizobium/Agrobacterium group</taxon>
        <taxon>Neorhizobium</taxon>
    </lineage>
</organism>
<dbReference type="SUPFAM" id="SSF51306">
    <property type="entry name" value="LexA/Signal peptidase"/>
    <property type="match status" value="1"/>
</dbReference>
<dbReference type="InterPro" id="IPR015927">
    <property type="entry name" value="Peptidase_S24_S26A/B/C"/>
</dbReference>
<evidence type="ECO:0000313" key="3">
    <source>
        <dbReference type="Proteomes" id="UP000028186"/>
    </source>
</evidence>
<reference evidence="3" key="1">
    <citation type="journal article" date="2014" name="BMC Genomics">
        <title>Genome sequencing of two Neorhizobium galegae strains reveals a noeT gene responsible for the unusual acetylation of the nodulation factors.</title>
        <authorList>
            <person name="Osterman J."/>
            <person name="Marsh J."/>
            <person name="Laine P.K."/>
            <person name="Zeng Z."/>
            <person name="Alatalo E."/>
            <person name="Sullivan J.T."/>
            <person name="Young J.P."/>
            <person name="Thomas-Oates J."/>
            <person name="Paulin L."/>
            <person name="Lindstrom K."/>
        </authorList>
    </citation>
    <scope>NUCLEOTIDE SEQUENCE [LARGE SCALE GENOMIC DNA]</scope>
    <source>
        <strain evidence="3">HAMBI 1141</strain>
    </source>
</reference>